<accession>A0A6J5DXE5</accession>
<evidence type="ECO:0000313" key="2">
    <source>
        <dbReference type="Proteomes" id="UP000494363"/>
    </source>
</evidence>
<evidence type="ECO:0000313" key="1">
    <source>
        <dbReference type="EMBL" id="CAB3758748.1"/>
    </source>
</evidence>
<dbReference type="RefSeq" id="WP_175227638.1">
    <property type="nucleotide sequence ID" value="NZ_CADIKH010000014.1"/>
</dbReference>
<reference evidence="1 2" key="1">
    <citation type="submission" date="2020-04" db="EMBL/GenBank/DDBJ databases">
        <authorList>
            <person name="De Canck E."/>
        </authorList>
    </citation>
    <scope>NUCLEOTIDE SEQUENCE [LARGE SCALE GENOMIC DNA]</scope>
    <source>
        <strain evidence="1 2">LMG 29542</strain>
    </source>
</reference>
<keyword evidence="2" id="KW-1185">Reference proteome</keyword>
<name>A0A6J5DXE5_9BURK</name>
<dbReference type="Proteomes" id="UP000494363">
    <property type="component" value="Unassembled WGS sequence"/>
</dbReference>
<sequence length="66" mass="6806">MMKALSPDAIDMLRHLNDMQAGDAPAPVPPPVVAELLGAGLVAKAGRGEGVEITCDGRKYLSGDCD</sequence>
<gene>
    <name evidence="1" type="ORF">LMG29542_03420</name>
</gene>
<dbReference type="EMBL" id="CADIKH010000014">
    <property type="protein sequence ID" value="CAB3758748.1"/>
    <property type="molecule type" value="Genomic_DNA"/>
</dbReference>
<dbReference type="AlphaFoldDB" id="A0A6J5DXE5"/>
<organism evidence="1 2">
    <name type="scientific">Paraburkholderia humisilvae</name>
    <dbReference type="NCBI Taxonomy" id="627669"/>
    <lineage>
        <taxon>Bacteria</taxon>
        <taxon>Pseudomonadati</taxon>
        <taxon>Pseudomonadota</taxon>
        <taxon>Betaproteobacteria</taxon>
        <taxon>Burkholderiales</taxon>
        <taxon>Burkholderiaceae</taxon>
        <taxon>Paraburkholderia</taxon>
    </lineage>
</organism>
<proteinExistence type="predicted"/>
<protein>
    <submittedName>
        <fullName evidence="1">Uncharacterized protein</fullName>
    </submittedName>
</protein>